<evidence type="ECO:0000256" key="13">
    <source>
        <dbReference type="ARBA" id="ARBA00023242"/>
    </source>
</evidence>
<keyword evidence="18" id="KW-1185">Reference proteome</keyword>
<keyword evidence="10" id="KW-0010">Activator</keyword>
<dbReference type="GO" id="GO:0000978">
    <property type="term" value="F:RNA polymerase II cis-regulatory region sequence-specific DNA binding"/>
    <property type="evidence" value="ECO:0007669"/>
    <property type="project" value="TreeGrafter"/>
</dbReference>
<feature type="compositionally biased region" description="Gly residues" evidence="15">
    <location>
        <begin position="31"/>
        <end position="41"/>
    </location>
</feature>
<feature type="region of interest" description="Disordered" evidence="15">
    <location>
        <begin position="378"/>
        <end position="450"/>
    </location>
</feature>
<dbReference type="Proteomes" id="UP000694406">
    <property type="component" value="Unplaced"/>
</dbReference>
<evidence type="ECO:0000256" key="6">
    <source>
        <dbReference type="ARBA" id="ARBA00022989"/>
    </source>
</evidence>
<reference evidence="17" key="1">
    <citation type="submission" date="2025-08" db="UniProtKB">
        <authorList>
            <consortium name="Ensembl"/>
        </authorList>
    </citation>
    <scope>IDENTIFICATION</scope>
</reference>
<evidence type="ECO:0000256" key="8">
    <source>
        <dbReference type="ARBA" id="ARBA00023125"/>
    </source>
</evidence>
<evidence type="ECO:0000256" key="2">
    <source>
        <dbReference type="ARBA" id="ARBA00009050"/>
    </source>
</evidence>
<feature type="compositionally biased region" description="Low complexity" evidence="15">
    <location>
        <begin position="393"/>
        <end position="405"/>
    </location>
</feature>
<dbReference type="InterPro" id="IPR046347">
    <property type="entry name" value="bZIP_sf"/>
</dbReference>
<dbReference type="SUPFAM" id="SSF57959">
    <property type="entry name" value="Leucine zipper domain"/>
    <property type="match status" value="1"/>
</dbReference>
<keyword evidence="12" id="KW-0325">Glycoprotein</keyword>
<dbReference type="InterPro" id="IPR051381">
    <property type="entry name" value="CREB_ATF_subfamily"/>
</dbReference>
<feature type="region of interest" description="Disordered" evidence="15">
    <location>
        <begin position="17"/>
        <end position="128"/>
    </location>
</feature>
<keyword evidence="3" id="KW-0812">Transmembrane</keyword>
<evidence type="ECO:0000256" key="1">
    <source>
        <dbReference type="ARBA" id="ARBA00004648"/>
    </source>
</evidence>
<comment type="similarity">
    <text evidence="2">Belongs to the bZIP family. ATF subfamily.</text>
</comment>
<keyword evidence="8" id="KW-0238">DNA-binding</keyword>
<keyword evidence="11" id="KW-0804">Transcription</keyword>
<dbReference type="InterPro" id="IPR004827">
    <property type="entry name" value="bZIP"/>
</dbReference>
<evidence type="ECO:0000256" key="14">
    <source>
        <dbReference type="SAM" id="Coils"/>
    </source>
</evidence>
<evidence type="ECO:0000256" key="7">
    <source>
        <dbReference type="ARBA" id="ARBA00023015"/>
    </source>
</evidence>
<keyword evidence="5" id="KW-0735">Signal-anchor</keyword>
<evidence type="ECO:0000256" key="12">
    <source>
        <dbReference type="ARBA" id="ARBA00023180"/>
    </source>
</evidence>
<accession>A0A8C5S7S3</accession>
<evidence type="ECO:0000256" key="5">
    <source>
        <dbReference type="ARBA" id="ARBA00022968"/>
    </source>
</evidence>
<evidence type="ECO:0000313" key="18">
    <source>
        <dbReference type="Proteomes" id="UP000694406"/>
    </source>
</evidence>
<dbReference type="GO" id="GO:0005789">
    <property type="term" value="C:endoplasmic reticulum membrane"/>
    <property type="evidence" value="ECO:0007669"/>
    <property type="project" value="UniProtKB-SubCell"/>
</dbReference>
<proteinExistence type="inferred from homology"/>
<evidence type="ECO:0000256" key="4">
    <source>
        <dbReference type="ARBA" id="ARBA00022824"/>
    </source>
</evidence>
<keyword evidence="13" id="KW-0539">Nucleus</keyword>
<dbReference type="PROSITE" id="PS50217">
    <property type="entry name" value="BZIP"/>
    <property type="match status" value="1"/>
</dbReference>
<dbReference type="SMART" id="SM00338">
    <property type="entry name" value="BRLZ"/>
    <property type="match status" value="1"/>
</dbReference>
<keyword evidence="14" id="KW-0175">Coiled coil</keyword>
<name>A0A8C5S7S3_LATLA</name>
<dbReference type="GO" id="GO:0005634">
    <property type="term" value="C:nucleus"/>
    <property type="evidence" value="ECO:0007669"/>
    <property type="project" value="TreeGrafter"/>
</dbReference>
<evidence type="ECO:0000259" key="16">
    <source>
        <dbReference type="PROSITE" id="PS50217"/>
    </source>
</evidence>
<evidence type="ECO:0000313" key="17">
    <source>
        <dbReference type="Ensembl" id="ENSLLTP00000013550.1"/>
    </source>
</evidence>
<sequence>MAEQDLLDFLLREELFLGDEPGPRAESQVSGGPGGGGGAGGRRPRPPRLLLPPLAPQVPGGQEDELEELLRCLWSPFGEESDGSAEPSGRSSLAEDRSPSPASSLPGWGRVESEHNYSLPPTVPAPRTEPSWGAAVAIDLEMQADVETAEGLGLPTAALSAEPPVGGGMQLDFPLLVLTDEEQQLLEKEGISIPSHLPLTKAEERVLKQVRRKIRNKQSAQDSRRRKKVYMDNLESRMLACTAQNSELQKKVQLLQKQNTSLLEQLRKLQALVQHSSTKTAAASTCVLVMVLSFCLVLLPSLCPLGGQKQPLGQQHGVLSRKLREFPSGASRTLAGAPQPAEAMIPPSPPGSPWLLSSEEALSPKAFGAAGSLNVSLEGPPNALETAGGGSASNGSSSSDSPSPALEGLLLVPKDPLGKERALPPASVNQPGWADGASSVILQPHRSDEM</sequence>
<dbReference type="Gene3D" id="1.20.5.170">
    <property type="match status" value="1"/>
</dbReference>
<keyword evidence="7" id="KW-0805">Transcription regulation</keyword>
<evidence type="ECO:0000256" key="11">
    <source>
        <dbReference type="ARBA" id="ARBA00023163"/>
    </source>
</evidence>
<feature type="compositionally biased region" description="Pro residues" evidence="15">
    <location>
        <begin position="47"/>
        <end position="56"/>
    </location>
</feature>
<evidence type="ECO:0000256" key="3">
    <source>
        <dbReference type="ARBA" id="ARBA00022692"/>
    </source>
</evidence>
<dbReference type="Ensembl" id="ENSLLTT00000014077.1">
    <property type="protein sequence ID" value="ENSLLTP00000013550.1"/>
    <property type="gene ID" value="ENSLLTG00000010377.1"/>
</dbReference>
<dbReference type="GeneTree" id="ENSGT00940000160343"/>
<feature type="region of interest" description="Disordered" evidence="15">
    <location>
        <begin position="329"/>
        <end position="357"/>
    </location>
</feature>
<dbReference type="FunFam" id="1.20.5.170:FF:000042">
    <property type="entry name" value="Cyclic AMP-responsive element-binding protein 3-like protein 3"/>
    <property type="match status" value="1"/>
</dbReference>
<dbReference type="PANTHER" id="PTHR45996">
    <property type="entry name" value="AGAP001464-PB"/>
    <property type="match status" value="1"/>
</dbReference>
<evidence type="ECO:0000256" key="9">
    <source>
        <dbReference type="ARBA" id="ARBA00023136"/>
    </source>
</evidence>
<dbReference type="GO" id="GO:0000981">
    <property type="term" value="F:DNA-binding transcription factor activity, RNA polymerase II-specific"/>
    <property type="evidence" value="ECO:0007669"/>
    <property type="project" value="TreeGrafter"/>
</dbReference>
<comment type="subcellular location">
    <subcellularLocation>
        <location evidence="1">Endoplasmic reticulum membrane</location>
        <topology evidence="1">Single-pass type II membrane protein</topology>
    </subcellularLocation>
</comment>
<feature type="domain" description="BZIP" evidence="16">
    <location>
        <begin position="206"/>
        <end position="269"/>
    </location>
</feature>
<reference evidence="17" key="2">
    <citation type="submission" date="2025-09" db="UniProtKB">
        <authorList>
            <consortium name="Ensembl"/>
        </authorList>
    </citation>
    <scope>IDENTIFICATION</scope>
</reference>
<dbReference type="AlphaFoldDB" id="A0A8C5S7S3"/>
<evidence type="ECO:0000256" key="15">
    <source>
        <dbReference type="SAM" id="MobiDB-lite"/>
    </source>
</evidence>
<keyword evidence="6" id="KW-1133">Transmembrane helix</keyword>
<organism evidence="17 18">
    <name type="scientific">Laticauda laticaudata</name>
    <name type="common">Blue-ringed sea krait</name>
    <name type="synonym">Blue-lipped sea krait</name>
    <dbReference type="NCBI Taxonomy" id="8630"/>
    <lineage>
        <taxon>Eukaryota</taxon>
        <taxon>Metazoa</taxon>
        <taxon>Chordata</taxon>
        <taxon>Craniata</taxon>
        <taxon>Vertebrata</taxon>
        <taxon>Euteleostomi</taxon>
        <taxon>Lepidosauria</taxon>
        <taxon>Squamata</taxon>
        <taxon>Bifurcata</taxon>
        <taxon>Unidentata</taxon>
        <taxon>Episquamata</taxon>
        <taxon>Toxicofera</taxon>
        <taxon>Serpentes</taxon>
        <taxon>Colubroidea</taxon>
        <taxon>Elapidae</taxon>
        <taxon>Laticaudinae</taxon>
        <taxon>Laticauda</taxon>
    </lineage>
</organism>
<dbReference type="Pfam" id="PF00170">
    <property type="entry name" value="bZIP_1"/>
    <property type="match status" value="1"/>
</dbReference>
<dbReference type="CDD" id="cd14689">
    <property type="entry name" value="bZIP_CREB3"/>
    <property type="match status" value="1"/>
</dbReference>
<feature type="coiled-coil region" evidence="14">
    <location>
        <begin position="231"/>
        <end position="272"/>
    </location>
</feature>
<keyword evidence="9" id="KW-0472">Membrane</keyword>
<evidence type="ECO:0000256" key="10">
    <source>
        <dbReference type="ARBA" id="ARBA00023159"/>
    </source>
</evidence>
<protein>
    <recommendedName>
        <fullName evidence="16">BZIP domain-containing protein</fullName>
    </recommendedName>
</protein>
<keyword evidence="4" id="KW-0256">Endoplasmic reticulum</keyword>
<dbReference type="PANTHER" id="PTHR45996:SF4">
    <property type="entry name" value="CYCLIC AMP-RESPONSIVE ELEMENT-BINDING PROTEIN 3"/>
    <property type="match status" value="1"/>
</dbReference>